<dbReference type="InterPro" id="IPR000109">
    <property type="entry name" value="POT_fam"/>
</dbReference>
<dbReference type="FunFam" id="1.20.1250.20:FF:000651">
    <property type="entry name" value="Glutathione uptake transporter"/>
    <property type="match status" value="1"/>
</dbReference>
<dbReference type="EMBL" id="SPUH01000001">
    <property type="protein sequence ID" value="TKS53763.1"/>
    <property type="molecule type" value="Genomic_DNA"/>
</dbReference>
<evidence type="ECO:0000313" key="8">
    <source>
        <dbReference type="EMBL" id="TKS53763.1"/>
    </source>
</evidence>
<feature type="transmembrane region" description="Helical" evidence="7">
    <location>
        <begin position="159"/>
        <end position="179"/>
    </location>
</feature>
<sequence>MSTTPASASPANGRMPRQIGYIIGNEACERFSFYGMRNILVPFLISSVLLAYLPAGSERDAAAKDIFHMFVIGVYFFPLLGGWLADRYFGKYHTILWFSLIYCAGHACLALFENNATGFYTGLFLIALGSGGIKPLVVSFCGDQFDQSNKSKAKVVFDAFYWIINFGSFFASLLAPLFLRHYGPAVAFGIPGVLMFIATVIFWLGRREYVNVPPSGRDPHAFLEVVKSALRAQAPGQGRPGLLVAIVGMVSAVAMLLLWALSATVGVDFWPTDFNFVITACLALGVIIALGGWGASLQLERARGAHPDAAVDGVRAVLRILIVFALVTPFWSLFDQKASTWIIQGREMVIPHEAGWWPSWLIQDAAQMQALNPLLVMLLIPFNNIVLYPLLRRMGFVVTALRRMGWGIAISGVSWIAAGILQLWIDSGSEVSLAWQSLPYLLLTFGEVLVSATALEFAYSQAPHAMKGVIMAFWYLTSTFGSLWVLLTNAGVRNEAVTAYIASTGLSENAFLMFFFAAFAFVAALAFGLYARRYPMQDNYRIA</sequence>
<keyword evidence="3 7" id="KW-0812">Transmembrane</keyword>
<dbReference type="NCBIfam" id="TIGR00924">
    <property type="entry name" value="yjdL_sub1_fam"/>
    <property type="match status" value="1"/>
</dbReference>
<evidence type="ECO:0000256" key="7">
    <source>
        <dbReference type="SAM" id="Phobius"/>
    </source>
</evidence>
<evidence type="ECO:0000313" key="9">
    <source>
        <dbReference type="Proteomes" id="UP000298681"/>
    </source>
</evidence>
<comment type="subcellular location">
    <subcellularLocation>
        <location evidence="1">Membrane</location>
        <topology evidence="1">Multi-pass membrane protein</topology>
    </subcellularLocation>
</comment>
<dbReference type="RefSeq" id="WP_134673148.1">
    <property type="nucleotide sequence ID" value="NZ_SPUH01000001.1"/>
</dbReference>
<feature type="transmembrane region" description="Helical" evidence="7">
    <location>
        <begin position="118"/>
        <end position="138"/>
    </location>
</feature>
<evidence type="ECO:0000256" key="6">
    <source>
        <dbReference type="ARBA" id="ARBA00023136"/>
    </source>
</evidence>
<dbReference type="AlphaFoldDB" id="A0A4Z1RC58"/>
<dbReference type="PROSITE" id="PS01022">
    <property type="entry name" value="PTR2_1"/>
    <property type="match status" value="1"/>
</dbReference>
<proteinExistence type="inferred from homology"/>
<evidence type="ECO:0000256" key="1">
    <source>
        <dbReference type="ARBA" id="ARBA00004141"/>
    </source>
</evidence>
<evidence type="ECO:0000256" key="5">
    <source>
        <dbReference type="ARBA" id="ARBA00022989"/>
    </source>
</evidence>
<dbReference type="SUPFAM" id="SSF103473">
    <property type="entry name" value="MFS general substrate transporter"/>
    <property type="match status" value="1"/>
</dbReference>
<feature type="transmembrane region" description="Helical" evidence="7">
    <location>
        <begin position="403"/>
        <end position="425"/>
    </location>
</feature>
<feature type="transmembrane region" description="Helical" evidence="7">
    <location>
        <begin position="185"/>
        <end position="205"/>
    </location>
</feature>
<organism evidence="8 9">
    <name type="scientific">Luteimonas yindakuii</name>
    <dbReference type="NCBI Taxonomy" id="2565782"/>
    <lineage>
        <taxon>Bacteria</taxon>
        <taxon>Pseudomonadati</taxon>
        <taxon>Pseudomonadota</taxon>
        <taxon>Gammaproteobacteria</taxon>
        <taxon>Lysobacterales</taxon>
        <taxon>Lysobacteraceae</taxon>
        <taxon>Luteimonas</taxon>
    </lineage>
</organism>
<feature type="transmembrane region" description="Helical" evidence="7">
    <location>
        <begin position="39"/>
        <end position="55"/>
    </location>
</feature>
<dbReference type="GO" id="GO:1904680">
    <property type="term" value="F:peptide transmembrane transporter activity"/>
    <property type="evidence" value="ECO:0007669"/>
    <property type="project" value="InterPro"/>
</dbReference>
<comment type="caution">
    <text evidence="8">The sequence shown here is derived from an EMBL/GenBank/DDBJ whole genome shotgun (WGS) entry which is preliminary data.</text>
</comment>
<dbReference type="Pfam" id="PF00854">
    <property type="entry name" value="PTR2"/>
    <property type="match status" value="1"/>
</dbReference>
<feature type="transmembrane region" description="Helical" evidence="7">
    <location>
        <begin position="316"/>
        <end position="334"/>
    </location>
</feature>
<feature type="transmembrane region" description="Helical" evidence="7">
    <location>
        <begin position="92"/>
        <end position="112"/>
    </location>
</feature>
<keyword evidence="6 7" id="KW-0472">Membrane</keyword>
<keyword evidence="4" id="KW-0653">Protein transport</keyword>
<gene>
    <name evidence="8" type="ORF">E4582_02565</name>
</gene>
<dbReference type="Gene3D" id="1.20.1250.20">
    <property type="entry name" value="MFS general substrate transporter like domains"/>
    <property type="match status" value="1"/>
</dbReference>
<dbReference type="InterPro" id="IPR036259">
    <property type="entry name" value="MFS_trans_sf"/>
</dbReference>
<keyword evidence="5 7" id="KW-1133">Transmembrane helix</keyword>
<protein>
    <submittedName>
        <fullName evidence="8">POT family MFS transporter</fullName>
    </submittedName>
</protein>
<feature type="transmembrane region" description="Helical" evidence="7">
    <location>
        <begin position="437"/>
        <end position="459"/>
    </location>
</feature>
<feature type="transmembrane region" description="Helical" evidence="7">
    <location>
        <begin position="274"/>
        <end position="295"/>
    </location>
</feature>
<keyword evidence="4" id="KW-0813">Transport</keyword>
<name>A0A4Z1RC58_9GAMM</name>
<dbReference type="PANTHER" id="PTHR11654">
    <property type="entry name" value="OLIGOPEPTIDE TRANSPORTER-RELATED"/>
    <property type="match status" value="1"/>
</dbReference>
<evidence type="ECO:0000256" key="4">
    <source>
        <dbReference type="ARBA" id="ARBA00022856"/>
    </source>
</evidence>
<dbReference type="GO" id="GO:0016020">
    <property type="term" value="C:membrane"/>
    <property type="evidence" value="ECO:0007669"/>
    <property type="project" value="UniProtKB-SubCell"/>
</dbReference>
<accession>A0A4Z1RC58</accession>
<keyword evidence="9" id="KW-1185">Reference proteome</keyword>
<dbReference type="GO" id="GO:0006857">
    <property type="term" value="P:oligopeptide transport"/>
    <property type="evidence" value="ECO:0007669"/>
    <property type="project" value="InterPro"/>
</dbReference>
<keyword evidence="4" id="KW-0571">Peptide transport</keyword>
<comment type="similarity">
    <text evidence="2">Belongs to the major facilitator superfamily. Proton-dependent oligopeptide transporter (POT/PTR) (TC 2.A.17) family.</text>
</comment>
<dbReference type="InterPro" id="IPR018456">
    <property type="entry name" value="PTR2_symporter_CS"/>
</dbReference>
<reference evidence="8 9" key="1">
    <citation type="submission" date="2019-01" db="EMBL/GenBank/DDBJ databases">
        <authorList>
            <person name="Zhang S."/>
        </authorList>
    </citation>
    <scope>NUCLEOTIDE SEQUENCE [LARGE SCALE GENOMIC DNA]</scope>
    <source>
        <strain evidence="8 9">1626</strain>
    </source>
</reference>
<feature type="transmembrane region" description="Helical" evidence="7">
    <location>
        <begin position="510"/>
        <end position="531"/>
    </location>
</feature>
<feature type="transmembrane region" description="Helical" evidence="7">
    <location>
        <begin position="471"/>
        <end position="490"/>
    </location>
</feature>
<dbReference type="InterPro" id="IPR005279">
    <property type="entry name" value="Dipep/tripep_permease"/>
</dbReference>
<feature type="transmembrane region" description="Helical" evidence="7">
    <location>
        <begin position="67"/>
        <end position="85"/>
    </location>
</feature>
<evidence type="ECO:0000256" key="2">
    <source>
        <dbReference type="ARBA" id="ARBA00005982"/>
    </source>
</evidence>
<feature type="transmembrane region" description="Helical" evidence="7">
    <location>
        <begin position="241"/>
        <end position="262"/>
    </location>
</feature>
<feature type="transmembrane region" description="Helical" evidence="7">
    <location>
        <begin position="370"/>
        <end position="391"/>
    </location>
</feature>
<evidence type="ECO:0000256" key="3">
    <source>
        <dbReference type="ARBA" id="ARBA00022692"/>
    </source>
</evidence>
<dbReference type="Proteomes" id="UP000298681">
    <property type="component" value="Unassembled WGS sequence"/>
</dbReference>